<reference evidence="2" key="1">
    <citation type="submission" date="2012-12" db="EMBL/GenBank/DDBJ databases">
        <title>Genomics of marine cyanopodoviruses.</title>
        <authorList>
            <person name="Huang S."/>
            <person name="Chen F."/>
        </authorList>
    </citation>
    <scope>NUCLEOTIDE SEQUENCE [LARGE SCALE GENOMIC DNA]</scope>
</reference>
<name>A0A096VKN5_9CAUD</name>
<dbReference type="Proteomes" id="UP000030043">
    <property type="component" value="Segment"/>
</dbReference>
<evidence type="ECO:0000313" key="2">
    <source>
        <dbReference type="Proteomes" id="UP000030043"/>
    </source>
</evidence>
<gene>
    <name evidence="1" type="ORF">S-CBP4_0009</name>
</gene>
<evidence type="ECO:0000313" key="1">
    <source>
        <dbReference type="EMBL" id="AGK86618.1"/>
    </source>
</evidence>
<dbReference type="RefSeq" id="YP_009103780.1">
    <property type="nucleotide sequence ID" value="NC_025464.1"/>
</dbReference>
<organism evidence="1 2">
    <name type="scientific">Synechococcus phage S-CBP4</name>
    <dbReference type="NCBI Taxonomy" id="754059"/>
    <lineage>
        <taxon>Viruses</taxon>
        <taxon>Duplodnaviria</taxon>
        <taxon>Heunggongvirae</taxon>
        <taxon>Uroviricota</taxon>
        <taxon>Caudoviricetes</taxon>
        <taxon>Autographivirales</taxon>
        <taxon>Sechaudvirinae</taxon>
        <taxon>Poseidonvirus</taxon>
        <taxon>Poseidonvirus SCBP4</taxon>
    </lineage>
</organism>
<dbReference type="GeneID" id="22112663"/>
<accession>A0A096VKN5</accession>
<dbReference type="KEGG" id="vg:22112663"/>
<reference evidence="1 2" key="2">
    <citation type="journal article" date="2015" name="PLoS ONE">
        <title>Comparative Genomic and Phylogenomic Analyses Reveal a Conserved Core Genome Shared by Estuarine and Oceanic Cyanopodoviruses.</title>
        <authorList>
            <person name="Huang S."/>
            <person name="Zhang S."/>
            <person name="Jiao N."/>
            <person name="Chen F."/>
        </authorList>
    </citation>
    <scope>NUCLEOTIDE SEQUENCE [LARGE SCALE GENOMIC DNA]</scope>
</reference>
<proteinExistence type="predicted"/>
<sequence>MSIITIEQFNEEFSEQYPELAQLVCIDEVELPINVEDN</sequence>
<protein>
    <submittedName>
        <fullName evidence="1">Uncharacterized protein</fullName>
    </submittedName>
</protein>
<dbReference type="EMBL" id="KC310804">
    <property type="protein sequence ID" value="AGK86618.1"/>
    <property type="molecule type" value="Genomic_DNA"/>
</dbReference>